<gene>
    <name evidence="3" type="ORF">RJ641_010317</name>
</gene>
<name>A0AAN8VBB7_9MAGN</name>
<keyword evidence="4" id="KW-1185">Reference proteome</keyword>
<dbReference type="Pfam" id="PF00226">
    <property type="entry name" value="DnaJ"/>
    <property type="match status" value="1"/>
</dbReference>
<proteinExistence type="predicted"/>
<feature type="compositionally biased region" description="Basic and acidic residues" evidence="1">
    <location>
        <begin position="180"/>
        <end position="191"/>
    </location>
</feature>
<dbReference type="SUPFAM" id="SSF46565">
    <property type="entry name" value="Chaperone J-domain"/>
    <property type="match status" value="1"/>
</dbReference>
<organism evidence="3 4">
    <name type="scientific">Dillenia turbinata</name>
    <dbReference type="NCBI Taxonomy" id="194707"/>
    <lineage>
        <taxon>Eukaryota</taxon>
        <taxon>Viridiplantae</taxon>
        <taxon>Streptophyta</taxon>
        <taxon>Embryophyta</taxon>
        <taxon>Tracheophyta</taxon>
        <taxon>Spermatophyta</taxon>
        <taxon>Magnoliopsida</taxon>
        <taxon>eudicotyledons</taxon>
        <taxon>Gunneridae</taxon>
        <taxon>Pentapetalae</taxon>
        <taxon>Dilleniales</taxon>
        <taxon>Dilleniaceae</taxon>
        <taxon>Dillenia</taxon>
    </lineage>
</organism>
<dbReference type="SMART" id="SM00271">
    <property type="entry name" value="DnaJ"/>
    <property type="match status" value="1"/>
</dbReference>
<dbReference type="PANTHER" id="PTHR45090:SF3">
    <property type="entry name" value="OS09G0368800 PROTEIN"/>
    <property type="match status" value="1"/>
</dbReference>
<dbReference type="PANTHER" id="PTHR45090">
    <property type="entry name" value="CHAPERONE PROTEIN DNAJ 20 CHLOROPLASTIC"/>
    <property type="match status" value="1"/>
</dbReference>
<evidence type="ECO:0000256" key="1">
    <source>
        <dbReference type="SAM" id="MobiDB-lite"/>
    </source>
</evidence>
<dbReference type="AlphaFoldDB" id="A0AAN8VBB7"/>
<dbReference type="InterPro" id="IPR001623">
    <property type="entry name" value="DnaJ_domain"/>
</dbReference>
<sequence length="210" mass="24372">MEALLQMNPKVGKRVPRGHNFVEKKRGFFEVNCVSCRGSELTMQERKTNLYKILCLDSEKKVSFDEIRKAYRSLALLFHPDVCPDPSKKEESTRRFIEVQKAYETLSNPTSRQVHDYELGLVDHVGGTPDMESSEEKMCFNVVYNPIKAKIVGRKRSNGVEEKMESKGLLQRELEKWKQSREMFDDHDGDHHHHGSDTSSLRHRSLDPNH</sequence>
<dbReference type="Proteomes" id="UP001370490">
    <property type="component" value="Unassembled WGS sequence"/>
</dbReference>
<dbReference type="EMBL" id="JBAMMX010000017">
    <property type="protein sequence ID" value="KAK6924117.1"/>
    <property type="molecule type" value="Genomic_DNA"/>
</dbReference>
<evidence type="ECO:0000259" key="2">
    <source>
        <dbReference type="PROSITE" id="PS50076"/>
    </source>
</evidence>
<comment type="caution">
    <text evidence="3">The sequence shown here is derived from an EMBL/GenBank/DDBJ whole genome shotgun (WGS) entry which is preliminary data.</text>
</comment>
<evidence type="ECO:0000313" key="3">
    <source>
        <dbReference type="EMBL" id="KAK6924117.1"/>
    </source>
</evidence>
<dbReference type="InterPro" id="IPR053232">
    <property type="entry name" value="DnaJ_C/III_chloroplastic"/>
</dbReference>
<dbReference type="InterPro" id="IPR036869">
    <property type="entry name" value="J_dom_sf"/>
</dbReference>
<reference evidence="3 4" key="1">
    <citation type="submission" date="2023-12" db="EMBL/GenBank/DDBJ databases">
        <title>A high-quality genome assembly for Dillenia turbinata (Dilleniales).</title>
        <authorList>
            <person name="Chanderbali A."/>
        </authorList>
    </citation>
    <scope>NUCLEOTIDE SEQUENCE [LARGE SCALE GENOMIC DNA]</scope>
    <source>
        <strain evidence="3">LSX21</strain>
        <tissue evidence="3">Leaf</tissue>
    </source>
</reference>
<feature type="region of interest" description="Disordered" evidence="1">
    <location>
        <begin position="180"/>
        <end position="210"/>
    </location>
</feature>
<dbReference type="PRINTS" id="PR00625">
    <property type="entry name" value="JDOMAIN"/>
</dbReference>
<feature type="domain" description="J" evidence="2">
    <location>
        <begin position="49"/>
        <end position="119"/>
    </location>
</feature>
<dbReference type="Gene3D" id="1.10.287.110">
    <property type="entry name" value="DnaJ domain"/>
    <property type="match status" value="1"/>
</dbReference>
<dbReference type="CDD" id="cd06257">
    <property type="entry name" value="DnaJ"/>
    <property type="match status" value="1"/>
</dbReference>
<dbReference type="PROSITE" id="PS50076">
    <property type="entry name" value="DNAJ_2"/>
    <property type="match status" value="1"/>
</dbReference>
<evidence type="ECO:0000313" key="4">
    <source>
        <dbReference type="Proteomes" id="UP001370490"/>
    </source>
</evidence>
<dbReference type="GO" id="GO:0009507">
    <property type="term" value="C:chloroplast"/>
    <property type="evidence" value="ECO:0007669"/>
    <property type="project" value="TreeGrafter"/>
</dbReference>
<accession>A0AAN8VBB7</accession>
<protein>
    <submittedName>
        <fullName evidence="3">DnaJ domain</fullName>
    </submittedName>
</protein>